<name>A0A0D3IAB7_EMIH1</name>
<feature type="domain" description="Smr" evidence="3">
    <location>
        <begin position="293"/>
        <end position="391"/>
    </location>
</feature>
<evidence type="ECO:0000256" key="1">
    <source>
        <dbReference type="ARBA" id="ARBA00022737"/>
    </source>
</evidence>
<dbReference type="STRING" id="2903.R1BFU8"/>
<evidence type="ECO:0000313" key="5">
    <source>
        <dbReference type="Proteomes" id="UP000013827"/>
    </source>
</evidence>
<dbReference type="KEGG" id="ehx:EMIHUDRAFT_217787"/>
<dbReference type="PaxDb" id="2903-EOD08202"/>
<protein>
    <recommendedName>
        <fullName evidence="3">Smr domain-containing protein</fullName>
    </recommendedName>
</protein>
<dbReference type="InterPro" id="IPR011990">
    <property type="entry name" value="TPR-like_helical_dom_sf"/>
</dbReference>
<keyword evidence="1" id="KW-0677">Repeat</keyword>
<organism evidence="4 5">
    <name type="scientific">Emiliania huxleyi (strain CCMP1516)</name>
    <dbReference type="NCBI Taxonomy" id="280463"/>
    <lineage>
        <taxon>Eukaryota</taxon>
        <taxon>Haptista</taxon>
        <taxon>Haptophyta</taxon>
        <taxon>Prymnesiophyceae</taxon>
        <taxon>Isochrysidales</taxon>
        <taxon>Noelaerhabdaceae</taxon>
        <taxon>Emiliania</taxon>
    </lineage>
</organism>
<keyword evidence="5" id="KW-1185">Reference proteome</keyword>
<dbReference type="EnsemblProtists" id="EOD08202">
    <property type="protein sequence ID" value="EOD08202"/>
    <property type="gene ID" value="EMIHUDRAFT_217787"/>
</dbReference>
<dbReference type="InterPro" id="IPR002885">
    <property type="entry name" value="PPR_rpt"/>
</dbReference>
<dbReference type="RefSeq" id="XP_005760631.1">
    <property type="nucleotide sequence ID" value="XM_005760574.1"/>
</dbReference>
<dbReference type="InterPro" id="IPR002625">
    <property type="entry name" value="Smr_dom"/>
</dbReference>
<feature type="repeat" description="PPR" evidence="2">
    <location>
        <begin position="182"/>
        <end position="212"/>
    </location>
</feature>
<dbReference type="PANTHER" id="PTHR47447:SF17">
    <property type="entry name" value="OS12G0638900 PROTEIN"/>
    <property type="match status" value="1"/>
</dbReference>
<evidence type="ECO:0000259" key="3">
    <source>
        <dbReference type="SMART" id="SM00463"/>
    </source>
</evidence>
<dbReference type="SMART" id="SM00463">
    <property type="entry name" value="SMR"/>
    <property type="match status" value="1"/>
</dbReference>
<dbReference type="Pfam" id="PF01535">
    <property type="entry name" value="PPR"/>
    <property type="match status" value="1"/>
</dbReference>
<evidence type="ECO:0000313" key="4">
    <source>
        <dbReference type="EnsemblProtists" id="EOD08202"/>
    </source>
</evidence>
<reference evidence="4" key="2">
    <citation type="submission" date="2024-10" db="UniProtKB">
        <authorList>
            <consortium name="EnsemblProtists"/>
        </authorList>
    </citation>
    <scope>IDENTIFICATION</scope>
</reference>
<dbReference type="Proteomes" id="UP000013827">
    <property type="component" value="Unassembled WGS sequence"/>
</dbReference>
<dbReference type="NCBIfam" id="TIGR00756">
    <property type="entry name" value="PPR"/>
    <property type="match status" value="1"/>
</dbReference>
<dbReference type="HOGENOM" id="CLU_596469_0_0_1"/>
<dbReference type="InterPro" id="IPR036063">
    <property type="entry name" value="Smr_dom_sf"/>
</dbReference>
<accession>A0A0D3IAB7</accession>
<dbReference type="PANTHER" id="PTHR47447">
    <property type="entry name" value="OS03G0856100 PROTEIN"/>
    <property type="match status" value="1"/>
</dbReference>
<dbReference type="Gene3D" id="3.30.1370.110">
    <property type="match status" value="1"/>
</dbReference>
<dbReference type="AlphaFoldDB" id="A0A0D3IAB7"/>
<dbReference type="GeneID" id="17254386"/>
<evidence type="ECO:0000256" key="2">
    <source>
        <dbReference type="PROSITE-ProRule" id="PRU00708"/>
    </source>
</evidence>
<proteinExistence type="predicted"/>
<dbReference type="Gene3D" id="1.25.40.10">
    <property type="entry name" value="Tetratricopeptide repeat domain"/>
    <property type="match status" value="1"/>
</dbReference>
<sequence>MVLATSAPLFPNPAAARTRWPTLAAAPPPAGKIDGRRLAKLVERVRRSPKSASFYLNEEAEALSPRAYSRVLKGFRDRKAWRATLSTIAHLKAREELNSIHATLGFSTCAACQNAMAAIELLDILGLPHGRGASLDVDLRCLNQAIVALGSAPPRTLLPAPAASAALRVLHDFIPGTGLQPDAFSYEAALSALSRAGDGSSALSVFREMRRAVAPDVVCIGAALSAANHCGESERALSLFDSMEVEPNHHCWDQLSYNAVLDVLHGTREGERIFADAVAARAYRDFLSRRGARWTLDLHGLSSGAAQQAVLWMLQKVQSSHFRDVHAAHAPDSPPQLTIVVGKGNGRLAWQRSSAGNRSVQASVERLLAEAKAPVVRTSKGGAVELCSEWLERHAADEPHAPPEGQCHVVSLEGSGPGQLREHTVTCPTCRQSLHAFLPEGLVSAQCSECQDVFPVRGH</sequence>
<dbReference type="PROSITE" id="PS51375">
    <property type="entry name" value="PPR"/>
    <property type="match status" value="1"/>
</dbReference>
<reference evidence="5" key="1">
    <citation type="journal article" date="2013" name="Nature">
        <title>Pan genome of the phytoplankton Emiliania underpins its global distribution.</title>
        <authorList>
            <person name="Read B.A."/>
            <person name="Kegel J."/>
            <person name="Klute M.J."/>
            <person name="Kuo A."/>
            <person name="Lefebvre S.C."/>
            <person name="Maumus F."/>
            <person name="Mayer C."/>
            <person name="Miller J."/>
            <person name="Monier A."/>
            <person name="Salamov A."/>
            <person name="Young J."/>
            <person name="Aguilar M."/>
            <person name="Claverie J.M."/>
            <person name="Frickenhaus S."/>
            <person name="Gonzalez K."/>
            <person name="Herman E.K."/>
            <person name="Lin Y.C."/>
            <person name="Napier J."/>
            <person name="Ogata H."/>
            <person name="Sarno A.F."/>
            <person name="Shmutz J."/>
            <person name="Schroeder D."/>
            <person name="de Vargas C."/>
            <person name="Verret F."/>
            <person name="von Dassow P."/>
            <person name="Valentin K."/>
            <person name="Van de Peer Y."/>
            <person name="Wheeler G."/>
            <person name="Dacks J.B."/>
            <person name="Delwiche C.F."/>
            <person name="Dyhrman S.T."/>
            <person name="Glockner G."/>
            <person name="John U."/>
            <person name="Richards T."/>
            <person name="Worden A.Z."/>
            <person name="Zhang X."/>
            <person name="Grigoriev I.V."/>
            <person name="Allen A.E."/>
            <person name="Bidle K."/>
            <person name="Borodovsky M."/>
            <person name="Bowler C."/>
            <person name="Brownlee C."/>
            <person name="Cock J.M."/>
            <person name="Elias M."/>
            <person name="Gladyshev V.N."/>
            <person name="Groth M."/>
            <person name="Guda C."/>
            <person name="Hadaegh A."/>
            <person name="Iglesias-Rodriguez M.D."/>
            <person name="Jenkins J."/>
            <person name="Jones B.M."/>
            <person name="Lawson T."/>
            <person name="Leese F."/>
            <person name="Lindquist E."/>
            <person name="Lobanov A."/>
            <person name="Lomsadze A."/>
            <person name="Malik S.B."/>
            <person name="Marsh M.E."/>
            <person name="Mackinder L."/>
            <person name="Mock T."/>
            <person name="Mueller-Roeber B."/>
            <person name="Pagarete A."/>
            <person name="Parker M."/>
            <person name="Probert I."/>
            <person name="Quesneville H."/>
            <person name="Raines C."/>
            <person name="Rensing S.A."/>
            <person name="Riano-Pachon D.M."/>
            <person name="Richier S."/>
            <person name="Rokitta S."/>
            <person name="Shiraiwa Y."/>
            <person name="Soanes D.M."/>
            <person name="van der Giezen M."/>
            <person name="Wahlund T.M."/>
            <person name="Williams B."/>
            <person name="Wilson W."/>
            <person name="Wolfe G."/>
            <person name="Wurch L.L."/>
        </authorList>
    </citation>
    <scope>NUCLEOTIDE SEQUENCE</scope>
</reference>